<evidence type="ECO:0000259" key="1">
    <source>
        <dbReference type="Pfam" id="PF05050"/>
    </source>
</evidence>
<dbReference type="InterPro" id="IPR029063">
    <property type="entry name" value="SAM-dependent_MTases_sf"/>
</dbReference>
<feature type="domain" description="Methyltransferase FkbM" evidence="1">
    <location>
        <begin position="80"/>
        <end position="228"/>
    </location>
</feature>
<dbReference type="Pfam" id="PF05050">
    <property type="entry name" value="Methyltransf_21"/>
    <property type="match status" value="1"/>
</dbReference>
<proteinExistence type="predicted"/>
<dbReference type="InterPro" id="IPR006342">
    <property type="entry name" value="FkbM_mtfrase"/>
</dbReference>
<name>A0A8J8CCV8_9ARCH</name>
<dbReference type="AlphaFoldDB" id="A0A8J8CCV8"/>
<dbReference type="NCBIfam" id="TIGR01444">
    <property type="entry name" value="fkbM_fam"/>
    <property type="match status" value="1"/>
</dbReference>
<dbReference type="GO" id="GO:0032259">
    <property type="term" value="P:methylation"/>
    <property type="evidence" value="ECO:0007669"/>
    <property type="project" value="UniProtKB-KW"/>
</dbReference>
<dbReference type="PANTHER" id="PTHR34203">
    <property type="entry name" value="METHYLTRANSFERASE, FKBM FAMILY PROTEIN"/>
    <property type="match status" value="1"/>
</dbReference>
<protein>
    <submittedName>
        <fullName evidence="2">FkbM family methyltransferase</fullName>
    </submittedName>
</protein>
<keyword evidence="2" id="KW-0489">Methyltransferase</keyword>
<dbReference type="EMBL" id="JAGVSJ010000054">
    <property type="protein sequence ID" value="MBX8632701.1"/>
    <property type="molecule type" value="Genomic_DNA"/>
</dbReference>
<keyword evidence="2" id="KW-0808">Transferase</keyword>
<sequence>MELRESGVSVLMAREDLLTLVHLLNSGFNVAGADDATMTLANGSFRLKCRLGSGFDLGHINEIFIQKTYGTDFRDKVVLDIGASNGDSSIWFALCGAKRVIALEPYPESYRLALDNVRMNGLDDKITVLNLALSSVKSKADFAVSSRNPNANALAPTEHVVKSLHIVFDGSVTIETTTVPELISYYSISRVDYLKLDCEGCEYDVLRNLAGEVWPLINEIVLEYHNGLSDLAELMERHDMAVISDGGDEVMGILHAVRNRSRD</sequence>
<dbReference type="GO" id="GO:0008168">
    <property type="term" value="F:methyltransferase activity"/>
    <property type="evidence" value="ECO:0007669"/>
    <property type="project" value="UniProtKB-KW"/>
</dbReference>
<dbReference type="InterPro" id="IPR052514">
    <property type="entry name" value="SAM-dependent_MTase"/>
</dbReference>
<dbReference type="PANTHER" id="PTHR34203:SF15">
    <property type="entry name" value="SLL1173 PROTEIN"/>
    <property type="match status" value="1"/>
</dbReference>
<organism evidence="2 3">
    <name type="scientific">Candidatus Sysuiplasma superficiale</name>
    <dbReference type="NCBI Taxonomy" id="2823368"/>
    <lineage>
        <taxon>Archaea</taxon>
        <taxon>Methanobacteriati</taxon>
        <taxon>Thermoplasmatota</taxon>
        <taxon>Thermoplasmata</taxon>
        <taxon>Candidatus Sysuiplasmatales</taxon>
        <taxon>Candidatus Sysuiplasmataceae</taxon>
        <taxon>Candidatus Sysuiplasma</taxon>
    </lineage>
</organism>
<dbReference type="Proteomes" id="UP000716004">
    <property type="component" value="Unassembled WGS sequence"/>
</dbReference>
<dbReference type="Gene3D" id="3.40.50.150">
    <property type="entry name" value="Vaccinia Virus protein VP39"/>
    <property type="match status" value="1"/>
</dbReference>
<reference evidence="2" key="1">
    <citation type="submission" date="2021-04" db="EMBL/GenBank/DDBJ databases">
        <title>Genomic insights into ecological role and evolution of a novel Thermoplasmata order Candidatus Sysuiplasmatales.</title>
        <authorList>
            <person name="Yuan Y."/>
        </authorList>
    </citation>
    <scope>NUCLEOTIDE SEQUENCE</scope>
    <source>
        <strain evidence="2">YP2-bin.285</strain>
    </source>
</reference>
<gene>
    <name evidence="2" type="ORF">J9259_09360</name>
</gene>
<accession>A0A8J8CCV8</accession>
<dbReference type="CDD" id="cd02440">
    <property type="entry name" value="AdoMet_MTases"/>
    <property type="match status" value="1"/>
</dbReference>
<evidence type="ECO:0000313" key="3">
    <source>
        <dbReference type="Proteomes" id="UP000716004"/>
    </source>
</evidence>
<dbReference type="SUPFAM" id="SSF53335">
    <property type="entry name" value="S-adenosyl-L-methionine-dependent methyltransferases"/>
    <property type="match status" value="1"/>
</dbReference>
<evidence type="ECO:0000313" key="2">
    <source>
        <dbReference type="EMBL" id="MBX8632701.1"/>
    </source>
</evidence>
<comment type="caution">
    <text evidence="2">The sequence shown here is derived from an EMBL/GenBank/DDBJ whole genome shotgun (WGS) entry which is preliminary data.</text>
</comment>